<evidence type="ECO:0000256" key="7">
    <source>
        <dbReference type="ARBA" id="ARBA00022840"/>
    </source>
</evidence>
<dbReference type="GO" id="GO:0016887">
    <property type="term" value="F:ATP hydrolysis activity"/>
    <property type="evidence" value="ECO:0007669"/>
    <property type="project" value="InterPro"/>
</dbReference>
<evidence type="ECO:0000256" key="4">
    <source>
        <dbReference type="ARBA" id="ARBA00022692"/>
    </source>
</evidence>
<dbReference type="PANTHER" id="PTHR24223:SF456">
    <property type="entry name" value="MULTIDRUG RESISTANCE-ASSOCIATED PROTEIN LETHAL(2)03659"/>
    <property type="match status" value="1"/>
</dbReference>
<dbReference type="InterPro" id="IPR050173">
    <property type="entry name" value="ABC_transporter_C-like"/>
</dbReference>
<dbReference type="GO" id="GO:0005737">
    <property type="term" value="C:cytoplasm"/>
    <property type="evidence" value="ECO:0007669"/>
    <property type="project" value="UniProtKB-ARBA"/>
</dbReference>
<dbReference type="Pfam" id="PF00005">
    <property type="entry name" value="ABC_tran"/>
    <property type="match status" value="2"/>
</dbReference>
<evidence type="ECO:0000256" key="6">
    <source>
        <dbReference type="ARBA" id="ARBA00022741"/>
    </source>
</evidence>
<keyword evidence="6" id="KW-0547">Nucleotide-binding</keyword>
<protein>
    <submittedName>
        <fullName evidence="14">ABC transporter, transmembrane domain, type 1</fullName>
    </submittedName>
</protein>
<dbReference type="Gene3D" id="3.40.50.300">
    <property type="entry name" value="P-loop containing nucleotide triphosphate hydrolases"/>
    <property type="match status" value="2"/>
</dbReference>
<feature type="transmembrane region" description="Helical" evidence="11">
    <location>
        <begin position="12"/>
        <end position="33"/>
    </location>
</feature>
<dbReference type="InterPro" id="IPR003593">
    <property type="entry name" value="AAA+_ATPase"/>
</dbReference>
<feature type="domain" description="ABC transporter" evidence="12">
    <location>
        <begin position="202"/>
        <end position="442"/>
    </location>
</feature>
<comment type="similarity">
    <text evidence="2">Belongs to the ABC transporter superfamily. ABCC family. Conjugate transporter (TC 3.A.1.208) subfamily.</text>
</comment>
<evidence type="ECO:0000256" key="5">
    <source>
        <dbReference type="ARBA" id="ARBA00022737"/>
    </source>
</evidence>
<evidence type="ECO:0000256" key="1">
    <source>
        <dbReference type="ARBA" id="ARBA00004141"/>
    </source>
</evidence>
<dbReference type="CDD" id="cd03250">
    <property type="entry name" value="ABCC_MRP_domain1"/>
    <property type="match status" value="1"/>
</dbReference>
<dbReference type="GO" id="GO:0140359">
    <property type="term" value="F:ABC-type transporter activity"/>
    <property type="evidence" value="ECO:0007669"/>
    <property type="project" value="InterPro"/>
</dbReference>
<evidence type="ECO:0000313" key="14">
    <source>
        <dbReference type="EMBL" id="KAK1756543.1"/>
    </source>
</evidence>
<dbReference type="PROSITE" id="PS50929">
    <property type="entry name" value="ABC_TM1F"/>
    <property type="match status" value="2"/>
</dbReference>
<dbReference type="Gene3D" id="1.20.1560.10">
    <property type="entry name" value="ABC transporter type 1, transmembrane domain"/>
    <property type="match status" value="2"/>
</dbReference>
<dbReference type="SMART" id="SM00382">
    <property type="entry name" value="AAA"/>
    <property type="match status" value="2"/>
</dbReference>
<evidence type="ECO:0000259" key="12">
    <source>
        <dbReference type="PROSITE" id="PS50893"/>
    </source>
</evidence>
<reference evidence="14" key="1">
    <citation type="submission" date="2023-06" db="EMBL/GenBank/DDBJ databases">
        <title>Genome-scale phylogeny and comparative genomics of the fungal order Sordariales.</title>
        <authorList>
            <consortium name="Lawrence Berkeley National Laboratory"/>
            <person name="Hensen N."/>
            <person name="Bonometti L."/>
            <person name="Westerberg I."/>
            <person name="Brannstrom I.O."/>
            <person name="Guillou S."/>
            <person name="Cros-Aarteil S."/>
            <person name="Calhoun S."/>
            <person name="Haridas S."/>
            <person name="Kuo A."/>
            <person name="Mondo S."/>
            <person name="Pangilinan J."/>
            <person name="Riley R."/>
            <person name="Labutti K."/>
            <person name="Andreopoulos B."/>
            <person name="Lipzen A."/>
            <person name="Chen C."/>
            <person name="Yanf M."/>
            <person name="Daum C."/>
            <person name="Ng V."/>
            <person name="Clum A."/>
            <person name="Steindorff A."/>
            <person name="Ohm R."/>
            <person name="Martin F."/>
            <person name="Silar P."/>
            <person name="Natvig D."/>
            <person name="Lalanne C."/>
            <person name="Gautier V."/>
            <person name="Ament-Velasquez S.L."/>
            <person name="Kruys A."/>
            <person name="Hutchinson M.I."/>
            <person name="Powell A.J."/>
            <person name="Barry K."/>
            <person name="Miller A.N."/>
            <person name="Grigoriev I.V."/>
            <person name="Debuchy R."/>
            <person name="Gladieux P."/>
            <person name="Thoren M.H."/>
            <person name="Johannesson H."/>
        </authorList>
    </citation>
    <scope>NUCLEOTIDE SEQUENCE</scope>
    <source>
        <strain evidence="14">PSN4</strain>
    </source>
</reference>
<feature type="domain" description="ABC transmembrane type-1" evidence="13">
    <location>
        <begin position="493"/>
        <end position="757"/>
    </location>
</feature>
<keyword evidence="4 11" id="KW-0812">Transmembrane</keyword>
<feature type="transmembrane region" description="Helical" evidence="11">
    <location>
        <begin position="532"/>
        <end position="559"/>
    </location>
</feature>
<dbReference type="FunFam" id="3.40.50.300:FF:000630">
    <property type="entry name" value="ATP-binding cassette (ABC) transporter, putative"/>
    <property type="match status" value="1"/>
</dbReference>
<dbReference type="AlphaFoldDB" id="A0AAJ0BG72"/>
<dbReference type="PANTHER" id="PTHR24223">
    <property type="entry name" value="ATP-BINDING CASSETTE SUB-FAMILY C"/>
    <property type="match status" value="1"/>
</dbReference>
<dbReference type="SUPFAM" id="SSF90123">
    <property type="entry name" value="ABC transporter transmembrane region"/>
    <property type="match status" value="2"/>
</dbReference>
<feature type="domain" description="ABC transporter" evidence="12">
    <location>
        <begin position="810"/>
        <end position="1045"/>
    </location>
</feature>
<evidence type="ECO:0000256" key="8">
    <source>
        <dbReference type="ARBA" id="ARBA00022989"/>
    </source>
</evidence>
<keyword evidence="7" id="KW-0067">ATP-binding</keyword>
<dbReference type="Proteomes" id="UP001239445">
    <property type="component" value="Unassembled WGS sequence"/>
</dbReference>
<dbReference type="GO" id="GO:0005524">
    <property type="term" value="F:ATP binding"/>
    <property type="evidence" value="ECO:0007669"/>
    <property type="project" value="UniProtKB-KW"/>
</dbReference>
<accession>A0AAJ0BG72</accession>
<dbReference type="SUPFAM" id="SSF52540">
    <property type="entry name" value="P-loop containing nucleoside triphosphate hydrolases"/>
    <property type="match status" value="2"/>
</dbReference>
<feature type="domain" description="ABC transmembrane type-1" evidence="13">
    <location>
        <begin position="2"/>
        <end position="162"/>
    </location>
</feature>
<dbReference type="GO" id="GO:0016020">
    <property type="term" value="C:membrane"/>
    <property type="evidence" value="ECO:0007669"/>
    <property type="project" value="UniProtKB-SubCell"/>
</dbReference>
<dbReference type="InterPro" id="IPR036640">
    <property type="entry name" value="ABC1_TM_sf"/>
</dbReference>
<feature type="transmembrane region" description="Helical" evidence="11">
    <location>
        <begin position="727"/>
        <end position="757"/>
    </location>
</feature>
<organism evidence="14 15">
    <name type="scientific">Echria macrotheca</name>
    <dbReference type="NCBI Taxonomy" id="438768"/>
    <lineage>
        <taxon>Eukaryota</taxon>
        <taxon>Fungi</taxon>
        <taxon>Dikarya</taxon>
        <taxon>Ascomycota</taxon>
        <taxon>Pezizomycotina</taxon>
        <taxon>Sordariomycetes</taxon>
        <taxon>Sordariomycetidae</taxon>
        <taxon>Sordariales</taxon>
        <taxon>Schizotheciaceae</taxon>
        <taxon>Echria</taxon>
    </lineage>
</organism>
<dbReference type="InterPro" id="IPR017871">
    <property type="entry name" value="ABC_transporter-like_CS"/>
</dbReference>
<comment type="caution">
    <text evidence="14">The sequence shown here is derived from an EMBL/GenBank/DDBJ whole genome shotgun (WGS) entry which is preliminary data.</text>
</comment>
<keyword evidence="3" id="KW-0813">Transport</keyword>
<comment type="subcellular location">
    <subcellularLocation>
        <location evidence="1">Membrane</location>
        <topology evidence="1">Multi-pass membrane protein</topology>
    </subcellularLocation>
</comment>
<evidence type="ECO:0000256" key="9">
    <source>
        <dbReference type="ARBA" id="ARBA00023136"/>
    </source>
</evidence>
<dbReference type="InterPro" id="IPR011527">
    <property type="entry name" value="ABC1_TM_dom"/>
</dbReference>
<dbReference type="PROSITE" id="PS50893">
    <property type="entry name" value="ABC_TRANSPORTER_2"/>
    <property type="match status" value="2"/>
</dbReference>
<proteinExistence type="inferred from homology"/>
<dbReference type="Pfam" id="PF00664">
    <property type="entry name" value="ABC_membrane"/>
    <property type="match status" value="2"/>
</dbReference>
<name>A0AAJ0BG72_9PEZI</name>
<dbReference type="FunFam" id="1.20.1560.10:FF:000013">
    <property type="entry name" value="ABC transporter C family member 2"/>
    <property type="match status" value="1"/>
</dbReference>
<dbReference type="CDD" id="cd18604">
    <property type="entry name" value="ABC_6TM_VMR1_D2_like"/>
    <property type="match status" value="1"/>
</dbReference>
<evidence type="ECO:0000256" key="10">
    <source>
        <dbReference type="SAM" id="MobiDB-lite"/>
    </source>
</evidence>
<feature type="region of interest" description="Disordered" evidence="10">
    <location>
        <begin position="447"/>
        <end position="472"/>
    </location>
</feature>
<evidence type="ECO:0000256" key="11">
    <source>
        <dbReference type="SAM" id="Phobius"/>
    </source>
</evidence>
<dbReference type="InterPro" id="IPR003439">
    <property type="entry name" value="ABC_transporter-like_ATP-bd"/>
</dbReference>
<feature type="transmembrane region" description="Helical" evidence="11">
    <location>
        <begin position="636"/>
        <end position="657"/>
    </location>
</feature>
<dbReference type="PROSITE" id="PS00211">
    <property type="entry name" value="ABC_TRANSPORTER_1"/>
    <property type="match status" value="1"/>
</dbReference>
<feature type="transmembrane region" description="Helical" evidence="11">
    <location>
        <begin position="99"/>
        <end position="122"/>
    </location>
</feature>
<evidence type="ECO:0000259" key="13">
    <source>
        <dbReference type="PROSITE" id="PS50929"/>
    </source>
</evidence>
<dbReference type="CDD" id="cd03244">
    <property type="entry name" value="ABCC_MRP_domain2"/>
    <property type="match status" value="1"/>
</dbReference>
<keyword evidence="8 11" id="KW-1133">Transmembrane helix</keyword>
<evidence type="ECO:0000313" key="15">
    <source>
        <dbReference type="Proteomes" id="UP001239445"/>
    </source>
</evidence>
<keyword evidence="15" id="KW-1185">Reference proteome</keyword>
<evidence type="ECO:0000256" key="2">
    <source>
        <dbReference type="ARBA" id="ARBA00009726"/>
    </source>
</evidence>
<sequence length="1061" mass="115529">MTVIQLASTTVLLGNLIGWKSLLLGLLASAFVMPLTTSFSNKYVQLYSEMMKSQGQRSSLLTKALHTFRQLKLSAAEDVWEAKMMDCRKRELDQTFRSAIWMSGLVVAANIPPVVLSGVALFHFTSQGKPLSAAVAFTCIDLFGSLHSDISILPITITNIRGAWTSLERLQTFLSQPEATKAETVLAESVGFRQATVCWPGGAEKDLSFAVKDLSFAVKDLSVRFTAGELSLILGDSGSGKSLVLSALAGEARVVSGTIESPQKSSDPDPDIGDNWVVPYRVALVSQSPWIDNATIRENILFGLPFDRRRYESALHSCALEQDLGTLKDGDMTVVGPKGVTLSGGQRWRVALARALYSRAGVILMDDILSAVDARVREWLVTEALCGPLATGRTRVLATHHAAQCEARAACIVRLCDGNVQETRYLSPSSPTYAKGEGDYVVDGMKVPDMSTPERQPATSTKDIKSSLPQEKPRPESAYMMYFHATGGPRTWVLVVVTAVLHQSLNFARSWWLKKWTAQQESSTSANGGTVAYYGLIYIVIYFLGSFGIAAGSAVWYVLGRIASEDLFQKMTRSLFAAPLWWVEGTSHGEINTRFTSDMNLVDNRLPHDLGYMITCICQVASILLTSFSVSAYGSLISATIVYAYFTIGARLVSVTLKLKDLSSKVTSSLYQHLSSLQTPDALLTIRAYGVSTYFTDRMFELIDDMSSATWHHALCRIMMEFQLNMLGALFLTAIAVSAILTGADAGTTGIALAFAMDFAKAMSTVLQKHVVVESGLNSAERVAQYGRDMPAELASGADPPDAWPSGAKIDVRNLVMGYREELPPALDGITFSVSPGERVGVVGRTGAGKSSLTLALTGLIQHRHGEILVDGVNIFTLSPRVFRNRFFIIPQDPYIAAGSIREILDPDALQKDHVLETALSRVRFSLLDAATGKTDLSFRVEEGGTNISQGQRQLLCLARAILSDRKLIIMDEATSAVDADTDAAIQVALREELPRSTMIVVAHRLATVAGLDKVMVLEDGALVEFGRSADLYHQKGPFWKLVNSSPDRDQLLRAMGCERL</sequence>
<evidence type="ECO:0000256" key="3">
    <source>
        <dbReference type="ARBA" id="ARBA00022448"/>
    </source>
</evidence>
<dbReference type="InterPro" id="IPR027417">
    <property type="entry name" value="P-loop_NTPase"/>
</dbReference>
<keyword evidence="9 11" id="KW-0472">Membrane</keyword>
<dbReference type="EMBL" id="MU839832">
    <property type="protein sequence ID" value="KAK1756543.1"/>
    <property type="molecule type" value="Genomic_DNA"/>
</dbReference>
<keyword evidence="5" id="KW-0677">Repeat</keyword>
<feature type="transmembrane region" description="Helical" evidence="11">
    <location>
        <begin position="491"/>
        <end position="512"/>
    </location>
</feature>
<gene>
    <name evidence="14" type="ORF">QBC47DRAFT_451989</name>
</gene>